<evidence type="ECO:0000256" key="22">
    <source>
        <dbReference type="SAM" id="MobiDB-lite"/>
    </source>
</evidence>
<name>A0A3G2S989_MALR7</name>
<evidence type="ECO:0000256" key="9">
    <source>
        <dbReference type="ARBA" id="ARBA00022723"/>
    </source>
</evidence>
<evidence type="ECO:0000256" key="1">
    <source>
        <dbReference type="ARBA" id="ARBA00001941"/>
    </source>
</evidence>
<keyword evidence="10 23" id="KW-0732">Signal</keyword>
<sequence>MQLSAKLLIAASLVASTSATLQNGVHPRHGHLLRRAQEPSNAADMAKIKDSDQPKDCLQYGDEAMTRLLKQKKLPKPSRIASIQEGDDEAKKVWKEIQDSGIIPKDVKQKKGQTGEGGATNMGVDDNGYDSSKDPDCWWTASQCTKPKHNNKGMMPDIYTCPEPSTFGLTFDDGPYCAHNEFYDYLKQKKLKATLFYIGSNVANFPYQAQRGLADGHDICVHTWAHRYTTTLTDEQVFAELFYTARAIKYATGVTPTCWRPPFGDVDDRVRAIAAGLGLRTIIWEDDTNDWKIGEGATKSQVEQNYKNIAGKADKESPIVLAHELNTNTMETFMKMEPTISKAYKHIVPITACQNVTKPYPEDITYPDYNDFINGKTEAKGLPDINSIKTDDNATYKVVALAGQKNGYANPGKGSSSGSSNSSNDSKDDSSKSSGSSDSKNDSSDSKDNSSDKGDGDAGFSDLAHVKAGMTAVVAAVTLVVAMAMM</sequence>
<dbReference type="InterPro" id="IPR050248">
    <property type="entry name" value="Polysacc_deacetylase_ArnD"/>
</dbReference>
<dbReference type="Proteomes" id="UP000269793">
    <property type="component" value="Chromosome III"/>
</dbReference>
<evidence type="ECO:0000256" key="10">
    <source>
        <dbReference type="ARBA" id="ARBA00022729"/>
    </source>
</evidence>
<evidence type="ECO:0000256" key="12">
    <source>
        <dbReference type="ARBA" id="ARBA00023024"/>
    </source>
</evidence>
<dbReference type="GO" id="GO:0046872">
    <property type="term" value="F:metal ion binding"/>
    <property type="evidence" value="ECO:0007669"/>
    <property type="project" value="UniProtKB-KW"/>
</dbReference>
<dbReference type="InterPro" id="IPR002509">
    <property type="entry name" value="NODB_dom"/>
</dbReference>
<dbReference type="PROSITE" id="PS51677">
    <property type="entry name" value="NODB"/>
    <property type="match status" value="1"/>
</dbReference>
<feature type="compositionally biased region" description="Low complexity" evidence="22">
    <location>
        <begin position="412"/>
        <end position="424"/>
    </location>
</feature>
<comment type="subcellular location">
    <subcellularLocation>
        <location evidence="3">Cell membrane</location>
        <topology evidence="3">Lipid-anchor</topology>
        <topology evidence="3">GPI-anchor</topology>
    </subcellularLocation>
    <subcellularLocation>
        <location evidence="2">Secreted</location>
        <location evidence="2">Cell wall</location>
    </subcellularLocation>
</comment>
<evidence type="ECO:0000256" key="19">
    <source>
        <dbReference type="ARBA" id="ARBA00023326"/>
    </source>
</evidence>
<keyword evidence="15" id="KW-0119">Carbohydrate metabolism</keyword>
<dbReference type="GO" id="GO:0005886">
    <property type="term" value="C:plasma membrane"/>
    <property type="evidence" value="ECO:0007669"/>
    <property type="project" value="UniProtKB-SubCell"/>
</dbReference>
<proteinExistence type="inferred from homology"/>
<dbReference type="AlphaFoldDB" id="A0A3G2S989"/>
<dbReference type="VEuPathDB" id="FungiDB:DNF11_1667"/>
<keyword evidence="12" id="KW-0146">Chitin degradation</keyword>
<keyword evidence="8" id="KW-0336">GPI-anchor</keyword>
<dbReference type="EC" id="3.5.1.41" evidence="20"/>
<keyword evidence="19" id="KW-0624">Polysaccharide degradation</keyword>
<dbReference type="GO" id="GO:0071555">
    <property type="term" value="P:cell wall organization"/>
    <property type="evidence" value="ECO:0007669"/>
    <property type="project" value="UniProtKB-KW"/>
</dbReference>
<evidence type="ECO:0000256" key="16">
    <source>
        <dbReference type="ARBA" id="ARBA00023285"/>
    </source>
</evidence>
<evidence type="ECO:0000256" key="20">
    <source>
        <dbReference type="ARBA" id="ARBA00024056"/>
    </source>
</evidence>
<reference evidence="25 26" key="1">
    <citation type="submission" date="2018-10" db="EMBL/GenBank/DDBJ databases">
        <title>Complete genome sequence of Malassezia restricta CBS 7877.</title>
        <authorList>
            <person name="Morand S.C."/>
            <person name="Bertignac M."/>
            <person name="Iltis A."/>
            <person name="Kolder I."/>
            <person name="Pirovano W."/>
            <person name="Jourdain R."/>
            <person name="Clavaud C."/>
        </authorList>
    </citation>
    <scope>NUCLEOTIDE SEQUENCE [LARGE SCALE GENOMIC DNA]</scope>
    <source>
        <strain evidence="25 26">CBS 7877</strain>
    </source>
</reference>
<dbReference type="GO" id="GO:0009272">
    <property type="term" value="P:fungal-type cell wall biogenesis"/>
    <property type="evidence" value="ECO:0007669"/>
    <property type="project" value="UniProtKB-ARBA"/>
</dbReference>
<feature type="chain" id="PRO_5018027613" description="chitin deacetylase" evidence="23">
    <location>
        <begin position="20"/>
        <end position="486"/>
    </location>
</feature>
<dbReference type="SUPFAM" id="SSF88713">
    <property type="entry name" value="Glycoside hydrolase/deacetylase"/>
    <property type="match status" value="1"/>
</dbReference>
<keyword evidence="7" id="KW-0964">Secreted</keyword>
<comment type="catalytic activity">
    <reaction evidence="21">
        <text>[(1-&gt;4)-N-acetyl-beta-D-glucosaminyl](n) + n H2O = chitosan + n acetate</text>
        <dbReference type="Rhea" id="RHEA:10464"/>
        <dbReference type="Rhea" id="RHEA-COMP:9593"/>
        <dbReference type="Rhea" id="RHEA-COMP:9597"/>
        <dbReference type="ChEBI" id="CHEBI:15377"/>
        <dbReference type="ChEBI" id="CHEBI:17029"/>
        <dbReference type="ChEBI" id="CHEBI:30089"/>
        <dbReference type="ChEBI" id="CHEBI:57704"/>
        <dbReference type="EC" id="3.5.1.41"/>
    </reaction>
    <physiologicalReaction direction="left-to-right" evidence="21">
        <dbReference type="Rhea" id="RHEA:10465"/>
    </physiologicalReaction>
</comment>
<dbReference type="Gene3D" id="3.20.20.370">
    <property type="entry name" value="Glycoside hydrolase/deacetylase"/>
    <property type="match status" value="1"/>
</dbReference>
<evidence type="ECO:0000256" key="17">
    <source>
        <dbReference type="ARBA" id="ARBA00023288"/>
    </source>
</evidence>
<keyword evidence="13" id="KW-0472">Membrane</keyword>
<dbReference type="Pfam" id="PF01522">
    <property type="entry name" value="Polysacc_deac_1"/>
    <property type="match status" value="1"/>
</dbReference>
<evidence type="ECO:0000256" key="23">
    <source>
        <dbReference type="SAM" id="SignalP"/>
    </source>
</evidence>
<dbReference type="EMBL" id="CP033150">
    <property type="protein sequence ID" value="AYO42617.1"/>
    <property type="molecule type" value="Genomic_DNA"/>
</dbReference>
<dbReference type="GO" id="GO:0006032">
    <property type="term" value="P:chitin catabolic process"/>
    <property type="evidence" value="ECO:0007669"/>
    <property type="project" value="UniProtKB-KW"/>
</dbReference>
<evidence type="ECO:0000256" key="18">
    <source>
        <dbReference type="ARBA" id="ARBA00023316"/>
    </source>
</evidence>
<evidence type="ECO:0000313" key="25">
    <source>
        <dbReference type="EMBL" id="AYO42617.1"/>
    </source>
</evidence>
<keyword evidence="26" id="KW-1185">Reference proteome</keyword>
<protein>
    <recommendedName>
        <fullName evidence="20">chitin deacetylase</fullName>
        <ecNumber evidence="20">3.5.1.41</ecNumber>
    </recommendedName>
</protein>
<keyword evidence="18" id="KW-0961">Cell wall biogenesis/degradation</keyword>
<comment type="cofactor">
    <cofactor evidence="1">
        <name>Co(2+)</name>
        <dbReference type="ChEBI" id="CHEBI:48828"/>
    </cofactor>
</comment>
<evidence type="ECO:0000256" key="14">
    <source>
        <dbReference type="ARBA" id="ARBA00023180"/>
    </source>
</evidence>
<comment type="similarity">
    <text evidence="4">Belongs to the polysaccharide deacetylase family.</text>
</comment>
<dbReference type="PANTHER" id="PTHR10587">
    <property type="entry name" value="GLYCOSYL TRANSFERASE-RELATED"/>
    <property type="match status" value="1"/>
</dbReference>
<evidence type="ECO:0000256" key="4">
    <source>
        <dbReference type="ARBA" id="ARBA00010973"/>
    </source>
</evidence>
<dbReference type="PANTHER" id="PTHR10587:SF98">
    <property type="entry name" value="CHITIN DEACETYLASE"/>
    <property type="match status" value="1"/>
</dbReference>
<accession>A0A3G2S989</accession>
<organism evidence="25 26">
    <name type="scientific">Malassezia restricta (strain ATCC 96810 / NBRC 103918 / CBS 7877)</name>
    <name type="common">Seborrheic dermatitis infection agent</name>
    <dbReference type="NCBI Taxonomy" id="425264"/>
    <lineage>
        <taxon>Eukaryota</taxon>
        <taxon>Fungi</taxon>
        <taxon>Dikarya</taxon>
        <taxon>Basidiomycota</taxon>
        <taxon>Ustilaginomycotina</taxon>
        <taxon>Malasseziomycetes</taxon>
        <taxon>Malasseziales</taxon>
        <taxon>Malasseziaceae</taxon>
        <taxon>Malassezia</taxon>
    </lineage>
</organism>
<dbReference type="OrthoDB" id="407355at2759"/>
<dbReference type="FunFam" id="3.20.20.370:FF:000004">
    <property type="entry name" value="Related to Chitin deacetylase"/>
    <property type="match status" value="1"/>
</dbReference>
<evidence type="ECO:0000256" key="13">
    <source>
        <dbReference type="ARBA" id="ARBA00023136"/>
    </source>
</evidence>
<dbReference type="GO" id="GO:0004099">
    <property type="term" value="F:chitin deacetylase activity"/>
    <property type="evidence" value="ECO:0007669"/>
    <property type="project" value="UniProtKB-EC"/>
</dbReference>
<evidence type="ECO:0000256" key="2">
    <source>
        <dbReference type="ARBA" id="ARBA00004191"/>
    </source>
</evidence>
<feature type="domain" description="NodB homology" evidence="24">
    <location>
        <begin position="165"/>
        <end position="353"/>
    </location>
</feature>
<feature type="region of interest" description="Disordered" evidence="22">
    <location>
        <begin position="407"/>
        <end position="459"/>
    </location>
</feature>
<evidence type="ECO:0000313" key="26">
    <source>
        <dbReference type="Proteomes" id="UP000269793"/>
    </source>
</evidence>
<evidence type="ECO:0000256" key="7">
    <source>
        <dbReference type="ARBA" id="ARBA00022525"/>
    </source>
</evidence>
<keyword evidence="17" id="KW-0449">Lipoprotein</keyword>
<feature type="signal peptide" evidence="23">
    <location>
        <begin position="1"/>
        <end position="19"/>
    </location>
</feature>
<evidence type="ECO:0000256" key="5">
    <source>
        <dbReference type="ARBA" id="ARBA00022475"/>
    </source>
</evidence>
<keyword evidence="5" id="KW-1003">Cell membrane</keyword>
<keyword evidence="11 25" id="KW-0378">Hydrolase</keyword>
<keyword evidence="6" id="KW-0134">Cell wall</keyword>
<dbReference type="GO" id="GO:0098552">
    <property type="term" value="C:side of membrane"/>
    <property type="evidence" value="ECO:0007669"/>
    <property type="project" value="UniProtKB-KW"/>
</dbReference>
<evidence type="ECO:0000256" key="11">
    <source>
        <dbReference type="ARBA" id="ARBA00022801"/>
    </source>
</evidence>
<feature type="region of interest" description="Disordered" evidence="22">
    <location>
        <begin position="107"/>
        <end position="127"/>
    </location>
</feature>
<gene>
    <name evidence="25" type="ORF">DNF11_1667</name>
</gene>
<keyword evidence="9" id="KW-0479">Metal-binding</keyword>
<evidence type="ECO:0000256" key="6">
    <source>
        <dbReference type="ARBA" id="ARBA00022512"/>
    </source>
</evidence>
<evidence type="ECO:0000256" key="3">
    <source>
        <dbReference type="ARBA" id="ARBA00004609"/>
    </source>
</evidence>
<dbReference type="InterPro" id="IPR011330">
    <property type="entry name" value="Glyco_hydro/deAcase_b/a-brl"/>
</dbReference>
<evidence type="ECO:0000256" key="8">
    <source>
        <dbReference type="ARBA" id="ARBA00022622"/>
    </source>
</evidence>
<keyword evidence="14" id="KW-0325">Glycoprotein</keyword>
<keyword evidence="16" id="KW-0170">Cobalt</keyword>
<evidence type="ECO:0000259" key="24">
    <source>
        <dbReference type="PROSITE" id="PS51677"/>
    </source>
</evidence>
<dbReference type="GO" id="GO:0000272">
    <property type="term" value="P:polysaccharide catabolic process"/>
    <property type="evidence" value="ECO:0007669"/>
    <property type="project" value="UniProtKB-KW"/>
</dbReference>
<dbReference type="CDD" id="cd10952">
    <property type="entry name" value="CE4_MrCDA_like"/>
    <property type="match status" value="1"/>
</dbReference>
<evidence type="ECO:0000256" key="15">
    <source>
        <dbReference type="ARBA" id="ARBA00023277"/>
    </source>
</evidence>
<feature type="compositionally biased region" description="Basic and acidic residues" evidence="22">
    <location>
        <begin position="439"/>
        <end position="456"/>
    </location>
</feature>
<dbReference type="STRING" id="425264.A0A3G2S989"/>
<evidence type="ECO:0000256" key="21">
    <source>
        <dbReference type="ARBA" id="ARBA00048494"/>
    </source>
</evidence>